<protein>
    <submittedName>
        <fullName evidence="1">Uncharacterized protein</fullName>
    </submittedName>
</protein>
<comment type="caution">
    <text evidence="1">The sequence shown here is derived from an EMBL/GenBank/DDBJ whole genome shotgun (WGS) entry which is preliminary data.</text>
</comment>
<sequence>MVVSSQGQAAVGGGFGSCPIPTAGYEELVQSSELFWEKLKDFHKSLGTKFMIPTVGGKSLDLHCLFVEVTTRGGIEKVVGDRRWKEVIGSFQFPTTITSASFVLRKYYMSLLYRFEQVYFFGRRGSLFSASDSGSGDDASGSIVHDDVAPLSVFSGHDSSKLIPGCSVTGIIDGKFDGGYLVTVNLGAQRMKGVLYHIPQAEASALRTGESHRQKDRIPLEQPYGR</sequence>
<evidence type="ECO:0000313" key="2">
    <source>
        <dbReference type="Proteomes" id="UP001057402"/>
    </source>
</evidence>
<name>A0ACB9MC38_9MYRT</name>
<keyword evidence="2" id="KW-1185">Reference proteome</keyword>
<accession>A0ACB9MC38</accession>
<dbReference type="EMBL" id="CM042889">
    <property type="protein sequence ID" value="KAI4321745.1"/>
    <property type="molecule type" value="Genomic_DNA"/>
</dbReference>
<evidence type="ECO:0000313" key="1">
    <source>
        <dbReference type="EMBL" id="KAI4321745.1"/>
    </source>
</evidence>
<proteinExistence type="predicted"/>
<dbReference type="Proteomes" id="UP001057402">
    <property type="component" value="Chromosome 10"/>
</dbReference>
<reference evidence="2" key="1">
    <citation type="journal article" date="2023" name="Front. Plant Sci.">
        <title>Chromosomal-level genome assembly of Melastoma candidum provides insights into trichome evolution.</title>
        <authorList>
            <person name="Zhong Y."/>
            <person name="Wu W."/>
            <person name="Sun C."/>
            <person name="Zou P."/>
            <person name="Liu Y."/>
            <person name="Dai S."/>
            <person name="Zhou R."/>
        </authorList>
    </citation>
    <scope>NUCLEOTIDE SEQUENCE [LARGE SCALE GENOMIC DNA]</scope>
</reference>
<gene>
    <name evidence="1" type="ORF">MLD38_035092</name>
</gene>
<organism evidence="1 2">
    <name type="scientific">Melastoma candidum</name>
    <dbReference type="NCBI Taxonomy" id="119954"/>
    <lineage>
        <taxon>Eukaryota</taxon>
        <taxon>Viridiplantae</taxon>
        <taxon>Streptophyta</taxon>
        <taxon>Embryophyta</taxon>
        <taxon>Tracheophyta</taxon>
        <taxon>Spermatophyta</taxon>
        <taxon>Magnoliopsida</taxon>
        <taxon>eudicotyledons</taxon>
        <taxon>Gunneridae</taxon>
        <taxon>Pentapetalae</taxon>
        <taxon>rosids</taxon>
        <taxon>malvids</taxon>
        <taxon>Myrtales</taxon>
        <taxon>Melastomataceae</taxon>
        <taxon>Melastomatoideae</taxon>
        <taxon>Melastomateae</taxon>
        <taxon>Melastoma</taxon>
    </lineage>
</organism>